<reference evidence="1 2" key="1">
    <citation type="journal article" date="2012" name="Genet. Mol. Biol.">
        <title>Analysis of 16S rRNA and mxaF genes revealing insights into Methylobacterium niche-specific plant association.</title>
        <authorList>
            <person name="Dourado M.N."/>
            <person name="Andreote F.D."/>
            <person name="Dini-Andreote F."/>
            <person name="Conti R."/>
            <person name="Araujo J.M."/>
            <person name="Araujo W.L."/>
        </authorList>
    </citation>
    <scope>NUCLEOTIDE SEQUENCE [LARGE SCALE GENOMIC DNA]</scope>
    <source>
        <strain evidence="1 2">TC3-10</strain>
    </source>
</reference>
<gene>
    <name evidence="1" type="ORF">MOTC310_07675</name>
</gene>
<evidence type="ECO:0000313" key="2">
    <source>
        <dbReference type="Proteomes" id="UP001355206"/>
    </source>
</evidence>
<evidence type="ECO:0000313" key="1">
    <source>
        <dbReference type="EMBL" id="MEE7490369.1"/>
    </source>
</evidence>
<accession>A0ABU7TLI4</accession>
<dbReference type="Proteomes" id="UP001355206">
    <property type="component" value="Unassembled WGS sequence"/>
</dbReference>
<dbReference type="EMBL" id="MLCA01000001">
    <property type="protein sequence ID" value="MEE7490369.1"/>
    <property type="molecule type" value="Genomic_DNA"/>
</dbReference>
<proteinExistence type="predicted"/>
<keyword evidence="2" id="KW-1185">Reference proteome</keyword>
<name>A0ABU7TLI4_9HYPH</name>
<sequence>MTPQEINAKVRGAYVRALQSSTMYSISGSRIDDLFRDVKLYGRDAGIDFAETNLGRIVEEAARMAGCKRPCLEMQVYGWGRAALDGLAQTLRGRTGLKVDMAGPTVRIDWSEDKAGPV</sequence>
<protein>
    <submittedName>
        <fullName evidence="1">Uncharacterized protein</fullName>
    </submittedName>
</protein>
<comment type="caution">
    <text evidence="1">The sequence shown here is derived from an EMBL/GenBank/DDBJ whole genome shotgun (WGS) entry which is preliminary data.</text>
</comment>
<dbReference type="RefSeq" id="WP_331301363.1">
    <property type="nucleotide sequence ID" value="NZ_MLCA01000001.1"/>
</dbReference>
<organism evidence="1 2">
    <name type="scientific">Methylobacterium oryzae</name>
    <dbReference type="NCBI Taxonomy" id="334852"/>
    <lineage>
        <taxon>Bacteria</taxon>
        <taxon>Pseudomonadati</taxon>
        <taxon>Pseudomonadota</taxon>
        <taxon>Alphaproteobacteria</taxon>
        <taxon>Hyphomicrobiales</taxon>
        <taxon>Methylobacteriaceae</taxon>
        <taxon>Methylobacterium</taxon>
    </lineage>
</organism>